<protein>
    <recommendedName>
        <fullName evidence="3">DinB family protein</fullName>
    </recommendedName>
</protein>
<organism evidence="1 2">
    <name type="scientific">Brumicola pallidula DSM 14239 = ACAM 615</name>
    <dbReference type="NCBI Taxonomy" id="1121922"/>
    <lineage>
        <taxon>Bacteria</taxon>
        <taxon>Pseudomonadati</taxon>
        <taxon>Pseudomonadota</taxon>
        <taxon>Gammaproteobacteria</taxon>
        <taxon>Alteromonadales</taxon>
        <taxon>Alteromonadaceae</taxon>
        <taxon>Brumicola</taxon>
    </lineage>
</organism>
<evidence type="ECO:0000313" key="1">
    <source>
        <dbReference type="EMBL" id="GAC30552.1"/>
    </source>
</evidence>
<dbReference type="SUPFAM" id="SSF109854">
    <property type="entry name" value="DinB/YfiT-like putative metalloenzymes"/>
    <property type="match status" value="1"/>
</dbReference>
<dbReference type="PANTHER" id="PTHR39473:SF1">
    <property type="entry name" value="DINB-LIKE DOMAIN-CONTAINING PROTEIN"/>
    <property type="match status" value="1"/>
</dbReference>
<dbReference type="PANTHER" id="PTHR39473">
    <property type="match status" value="1"/>
</dbReference>
<gene>
    <name evidence="1" type="ORF">GPAL_3711</name>
</gene>
<dbReference type="AlphaFoldDB" id="K6ZJP0"/>
<evidence type="ECO:0008006" key="3">
    <source>
        <dbReference type="Google" id="ProtNLM"/>
    </source>
</evidence>
<name>K6ZJP0_9ALTE</name>
<keyword evidence="2" id="KW-1185">Reference proteome</keyword>
<accession>K6ZJP0</accession>
<sequence>MSNSYVDVIEQAISVLDDISLADYQEVLAPHFSSSIGAHIRHIVDHFLALKQASTSGEINYNKRNRHGDVEQFPHSAIATCESITVWLNETCSTQLLNKRVLVTTDIDMSHTKAATCESTLERELVFVASHAIHHYALIRIIRNMQGKALPEFFGYAPSTISYITRSA</sequence>
<evidence type="ECO:0000313" key="2">
    <source>
        <dbReference type="Proteomes" id="UP000006251"/>
    </source>
</evidence>
<dbReference type="OrthoDB" id="1162179at2"/>
<dbReference type="RefSeq" id="WP_006014833.1">
    <property type="nucleotide sequence ID" value="NZ_BAEQ01000063.1"/>
</dbReference>
<dbReference type="Proteomes" id="UP000006251">
    <property type="component" value="Unassembled WGS sequence"/>
</dbReference>
<comment type="caution">
    <text evidence="1">The sequence shown here is derived from an EMBL/GenBank/DDBJ whole genome shotgun (WGS) entry which is preliminary data.</text>
</comment>
<dbReference type="EMBL" id="BAEQ01000063">
    <property type="protein sequence ID" value="GAC30552.1"/>
    <property type="molecule type" value="Genomic_DNA"/>
</dbReference>
<reference evidence="2" key="1">
    <citation type="journal article" date="2014" name="Environ. Microbiol.">
        <title>Comparative genomics of the marine bacterial genus Glaciecola reveals the high degree of genomic diversity and genomic characteristic for cold adaptation.</title>
        <authorList>
            <person name="Qin Q.L."/>
            <person name="Xie B.B."/>
            <person name="Yu Y."/>
            <person name="Shu Y.L."/>
            <person name="Rong J.C."/>
            <person name="Zhang Y.J."/>
            <person name="Zhao D.L."/>
            <person name="Chen X.L."/>
            <person name="Zhang X.Y."/>
            <person name="Chen B."/>
            <person name="Zhou B.C."/>
            <person name="Zhang Y.Z."/>
        </authorList>
    </citation>
    <scope>NUCLEOTIDE SEQUENCE [LARGE SCALE GENOMIC DNA]</scope>
    <source>
        <strain evidence="2">ACAM 615</strain>
    </source>
</reference>
<proteinExistence type="predicted"/>
<dbReference type="InterPro" id="IPR034660">
    <property type="entry name" value="DinB/YfiT-like"/>
</dbReference>